<dbReference type="Pfam" id="PF04657">
    <property type="entry name" value="DMT_YdcZ"/>
    <property type="match status" value="1"/>
</dbReference>
<evidence type="ECO:0008006" key="4">
    <source>
        <dbReference type="Google" id="ProtNLM"/>
    </source>
</evidence>
<gene>
    <name evidence="2" type="ORF">GETHLI_13890</name>
</gene>
<comment type="caution">
    <text evidence="2">The sequence shown here is derived from an EMBL/GenBank/DDBJ whole genome shotgun (WGS) entry which is preliminary data.</text>
</comment>
<dbReference type="PANTHER" id="PTHR34821">
    <property type="entry name" value="INNER MEMBRANE PROTEIN YDCZ"/>
    <property type="match status" value="1"/>
</dbReference>
<keyword evidence="1" id="KW-0472">Membrane</keyword>
<accession>A0ABQ5QE23</accession>
<keyword evidence="1" id="KW-1133">Transmembrane helix</keyword>
<feature type="transmembrane region" description="Helical" evidence="1">
    <location>
        <begin position="69"/>
        <end position="90"/>
    </location>
</feature>
<feature type="transmembrane region" description="Helical" evidence="1">
    <location>
        <begin position="129"/>
        <end position="148"/>
    </location>
</feature>
<dbReference type="Proteomes" id="UP001165069">
    <property type="component" value="Unassembled WGS sequence"/>
</dbReference>
<proteinExistence type="predicted"/>
<keyword evidence="1" id="KW-0812">Transmembrane</keyword>
<dbReference type="InterPro" id="IPR006750">
    <property type="entry name" value="YdcZ"/>
</dbReference>
<organism evidence="2 3">
    <name type="scientific">Geothrix limicola</name>
    <dbReference type="NCBI Taxonomy" id="2927978"/>
    <lineage>
        <taxon>Bacteria</taxon>
        <taxon>Pseudomonadati</taxon>
        <taxon>Acidobacteriota</taxon>
        <taxon>Holophagae</taxon>
        <taxon>Holophagales</taxon>
        <taxon>Holophagaceae</taxon>
        <taxon>Geothrix</taxon>
    </lineage>
</organism>
<protein>
    <recommendedName>
        <fullName evidence="4">DMT family transporter</fullName>
    </recommendedName>
</protein>
<keyword evidence="3" id="KW-1185">Reference proteome</keyword>
<dbReference type="PANTHER" id="PTHR34821:SF2">
    <property type="entry name" value="INNER MEMBRANE PROTEIN YDCZ"/>
    <property type="match status" value="1"/>
</dbReference>
<feature type="transmembrane region" description="Helical" evidence="1">
    <location>
        <begin position="96"/>
        <end position="117"/>
    </location>
</feature>
<sequence>MVLLFLVMAFAIGLVIPLQSAINNALRNALGSGALLAAFISFAVGTLCLAVISALTGQPLHTLWGLPRIAWWQWLGGALGAFFVFGTTLLAPRIGLAAMISLIVAGQVLSSLLFDRYGLLGLPVRDISWVRVAGVALLLVGAVLVNFGDRWLARL</sequence>
<evidence type="ECO:0000256" key="1">
    <source>
        <dbReference type="SAM" id="Phobius"/>
    </source>
</evidence>
<dbReference type="RefSeq" id="WP_285573126.1">
    <property type="nucleotide sequence ID" value="NZ_BSDE01000002.1"/>
</dbReference>
<dbReference type="EMBL" id="BSDE01000002">
    <property type="protein sequence ID" value="GLH72887.1"/>
    <property type="molecule type" value="Genomic_DNA"/>
</dbReference>
<reference evidence="2 3" key="1">
    <citation type="journal article" date="2023" name="Antonie Van Leeuwenhoek">
        <title>Mesoterricola silvestris gen. nov., sp. nov., Mesoterricola sediminis sp. nov., Geothrix oryzae sp. nov., Geothrix edaphica sp. nov., Geothrix rubra sp. nov., and Geothrix limicola sp. nov., six novel members of Acidobacteriota isolated from soils.</title>
        <authorList>
            <person name="Itoh H."/>
            <person name="Sugisawa Y."/>
            <person name="Mise K."/>
            <person name="Xu Z."/>
            <person name="Kuniyasu M."/>
            <person name="Ushijima N."/>
            <person name="Kawano K."/>
            <person name="Kobayashi E."/>
            <person name="Shiratori Y."/>
            <person name="Masuda Y."/>
            <person name="Senoo K."/>
        </authorList>
    </citation>
    <scope>NUCLEOTIDE SEQUENCE [LARGE SCALE GENOMIC DNA]</scope>
    <source>
        <strain evidence="2 3">Red804</strain>
    </source>
</reference>
<feature type="transmembrane region" description="Helical" evidence="1">
    <location>
        <begin position="36"/>
        <end position="57"/>
    </location>
</feature>
<evidence type="ECO:0000313" key="2">
    <source>
        <dbReference type="EMBL" id="GLH72887.1"/>
    </source>
</evidence>
<evidence type="ECO:0000313" key="3">
    <source>
        <dbReference type="Proteomes" id="UP001165069"/>
    </source>
</evidence>
<name>A0ABQ5QE23_9BACT</name>